<name>U6GBM8_EIMAC</name>
<dbReference type="GeneID" id="25268576"/>
<dbReference type="OrthoDB" id="10559234at2759"/>
<reference evidence="2" key="2">
    <citation type="submission" date="2013-10" db="EMBL/GenBank/DDBJ databases">
        <authorList>
            <person name="Aslett M."/>
        </authorList>
    </citation>
    <scope>NUCLEOTIDE SEQUENCE</scope>
    <source>
        <strain evidence="2">Houghton</strain>
    </source>
</reference>
<gene>
    <name evidence="2" type="ORF">EAH_00005060</name>
</gene>
<proteinExistence type="predicted"/>
<dbReference type="Proteomes" id="UP000018050">
    <property type="component" value="Unassembled WGS sequence"/>
</dbReference>
<evidence type="ECO:0000313" key="2">
    <source>
        <dbReference type="EMBL" id="CDI77515.1"/>
    </source>
</evidence>
<accession>U6GBM8</accession>
<dbReference type="VEuPathDB" id="ToxoDB:EAH_00005060"/>
<dbReference type="RefSeq" id="XP_013252131.1">
    <property type="nucleotide sequence ID" value="XM_013396677.1"/>
</dbReference>
<dbReference type="OMA" id="REERHTH"/>
<evidence type="ECO:0000256" key="1">
    <source>
        <dbReference type="SAM" id="MobiDB-lite"/>
    </source>
</evidence>
<keyword evidence="3" id="KW-1185">Reference proteome</keyword>
<dbReference type="AlphaFoldDB" id="U6GBM8"/>
<feature type="region of interest" description="Disordered" evidence="1">
    <location>
        <begin position="427"/>
        <end position="453"/>
    </location>
</feature>
<reference evidence="2" key="1">
    <citation type="submission" date="2013-10" db="EMBL/GenBank/DDBJ databases">
        <title>Genomic analysis of the causative agents of coccidiosis in chickens.</title>
        <authorList>
            <person name="Reid A.J."/>
            <person name="Blake D."/>
            <person name="Billington K."/>
            <person name="Browne H."/>
            <person name="Dunn M."/>
            <person name="Hung S."/>
            <person name="Kawahara F."/>
            <person name="Miranda-Saavedra D."/>
            <person name="Mourier T."/>
            <person name="Nagra H."/>
            <person name="Otto T.D."/>
            <person name="Rawlings N."/>
            <person name="Sanchez A."/>
            <person name="Sanders M."/>
            <person name="Subramaniam C."/>
            <person name="Tay Y."/>
            <person name="Dear P."/>
            <person name="Doerig C."/>
            <person name="Gruber A."/>
            <person name="Parkinson J."/>
            <person name="Shirley M."/>
            <person name="Wan K.L."/>
            <person name="Berriman M."/>
            <person name="Tomley F."/>
            <person name="Pain A."/>
        </authorList>
    </citation>
    <scope>NUCLEOTIDE SEQUENCE</scope>
    <source>
        <strain evidence="2">Houghton</strain>
    </source>
</reference>
<protein>
    <submittedName>
        <fullName evidence="2">Uncharacterized protein</fullName>
    </submittedName>
</protein>
<sequence length="593" mass="65266">MEGLRGVCADDFSFGAFCKHNSSRLGICSVWLAGLSLLLFARLSGASDAPARVFPEAAQDGETALPLAKSLVRASRRSLAEGGGYLQACGNPSYTSEGRAADAASDANPGMEERLRALLITQEKVFAIGWRTITKMLCLDGLRTMGVLVAFATIEQVTLSAFLSPELEERRRSSAVQLLSLARFLVRGTPHMMPFSRQVYRLLRACKLYSFSRIRRAELPVMTPDERTCMLEELVMVQNAAWSLVHGALLELDRWSPADAGMPLELLSKRVLLTIAATLRTRRRQLLRIPAAVYCLSELQAAAKLKLIFGQAGVETAKKYGPLPGAEGQILQLMTQVEEVQRTQLLAKYSEGEEELTLGEFSATEEYTPSNFEDSEMLEEASSYEFTPSVKTTFSTSRQALHMPEHTPNYPPFYALFSSNPPALPLPLPRPRPGVGREERHTHSSSPSVRIPSPEIVYPEDHSVWRNEGSTSITLPATEGAVEAPIQDADELGLQRDFAALRFLWEAKGDILSSGIHLNLDRGNGVQLPHESDSQTPFYGVPLGDPAQPWPPEVLRPAGTTTPFDLVELDFWSTGLSFLRSGGHQRDNAQTRP</sequence>
<organism evidence="2 3">
    <name type="scientific">Eimeria acervulina</name>
    <name type="common">Coccidian parasite</name>
    <dbReference type="NCBI Taxonomy" id="5801"/>
    <lineage>
        <taxon>Eukaryota</taxon>
        <taxon>Sar</taxon>
        <taxon>Alveolata</taxon>
        <taxon>Apicomplexa</taxon>
        <taxon>Conoidasida</taxon>
        <taxon>Coccidia</taxon>
        <taxon>Eucoccidiorida</taxon>
        <taxon>Eimeriorina</taxon>
        <taxon>Eimeriidae</taxon>
        <taxon>Eimeria</taxon>
    </lineage>
</organism>
<dbReference type="EMBL" id="HG670680">
    <property type="protein sequence ID" value="CDI77515.1"/>
    <property type="molecule type" value="Genomic_DNA"/>
</dbReference>
<evidence type="ECO:0000313" key="3">
    <source>
        <dbReference type="Proteomes" id="UP000018050"/>
    </source>
</evidence>